<dbReference type="PANTHER" id="PTHR32071:SF57">
    <property type="entry name" value="C4-DICARBOXYLATE TRANSPORT TRANSCRIPTIONAL REGULATORY PROTEIN DCTD"/>
    <property type="match status" value="1"/>
</dbReference>
<dbReference type="Gene3D" id="1.10.8.60">
    <property type="match status" value="1"/>
</dbReference>
<dbReference type="InterPro" id="IPR002078">
    <property type="entry name" value="Sigma_54_int"/>
</dbReference>
<comment type="caution">
    <text evidence="9">The sequence shown here is derived from an EMBL/GenBank/DDBJ whole genome shotgun (WGS) entry which is preliminary data.</text>
</comment>
<dbReference type="InterPro" id="IPR025943">
    <property type="entry name" value="Sigma_54_int_dom_ATP-bd_2"/>
</dbReference>
<dbReference type="RefSeq" id="WP_405338658.1">
    <property type="nucleotide sequence ID" value="NZ_JBANFI010000003.1"/>
</dbReference>
<evidence type="ECO:0000313" key="9">
    <source>
        <dbReference type="EMBL" id="MFK7160698.1"/>
    </source>
</evidence>
<accession>A0ABW8PYH4</accession>
<evidence type="ECO:0000313" key="10">
    <source>
        <dbReference type="Proteomes" id="UP001621714"/>
    </source>
</evidence>
<dbReference type="CDD" id="cd00009">
    <property type="entry name" value="AAA"/>
    <property type="match status" value="1"/>
</dbReference>
<evidence type="ECO:0000256" key="2">
    <source>
        <dbReference type="ARBA" id="ARBA00022840"/>
    </source>
</evidence>
<dbReference type="InterPro" id="IPR025662">
    <property type="entry name" value="Sigma_54_int_dom_ATP-bd_1"/>
</dbReference>
<dbReference type="Pfam" id="PF25601">
    <property type="entry name" value="AAA_lid_14"/>
    <property type="match status" value="1"/>
</dbReference>
<evidence type="ECO:0000256" key="5">
    <source>
        <dbReference type="ARBA" id="ARBA00023163"/>
    </source>
</evidence>
<feature type="modified residue" description="4-aspartylphosphate" evidence="6">
    <location>
        <position position="56"/>
    </location>
</feature>
<keyword evidence="3" id="KW-0805">Transcription regulation</keyword>
<evidence type="ECO:0000256" key="1">
    <source>
        <dbReference type="ARBA" id="ARBA00022741"/>
    </source>
</evidence>
<dbReference type="InterPro" id="IPR025944">
    <property type="entry name" value="Sigma_54_int_dom_CS"/>
</dbReference>
<dbReference type="SUPFAM" id="SSF52540">
    <property type="entry name" value="P-loop containing nucleoside triphosphate hydrolases"/>
    <property type="match status" value="1"/>
</dbReference>
<sequence>MHTADWTIFIIDDEPHLRLSLQQTLLLAGHQVTCFARAQEALAALHPGWAGIILCDIRMPDLDGMGFLQKVKALDAELPVILMTGHGDISTAVSAMRQGAYDFLEKPFHHEVLLDVVSRAWDKRRLVLENRHLKEELALQSVPGPRLLSRAPVMIRLLEMAHQLAKIETDLLLWGETGAGKDRLARYIHDLSPRAAQPFVAINCGAVPESLIESELFGHEPGAFTGAHKRRIGKFEHAHGGTVFLDEIESMPLNLQVKLLRVLQERQLERLGSNHPVELDIRILAATKTDLKAAAEAGDFREDLYYRLNVVTLEIPPLRDRRDDIPLLFQHFASVASARTGLDAPSLKSEQLSVLMSHDWPGNVRELRNLAERYVLIGASYDYAIEALLSGHASQPALSLPEQVDFFEKSLIQQALTRHRGSIKNALEELNIPRKTLYDKLKKHGLSRVDYL</sequence>
<evidence type="ECO:0000256" key="3">
    <source>
        <dbReference type="ARBA" id="ARBA00023015"/>
    </source>
</evidence>
<dbReference type="PROSITE" id="PS00675">
    <property type="entry name" value="SIGMA54_INTERACT_1"/>
    <property type="match status" value="1"/>
</dbReference>
<dbReference type="SUPFAM" id="SSF46689">
    <property type="entry name" value="Homeodomain-like"/>
    <property type="match status" value="1"/>
</dbReference>
<dbReference type="PANTHER" id="PTHR32071">
    <property type="entry name" value="TRANSCRIPTIONAL REGULATORY PROTEIN"/>
    <property type="match status" value="1"/>
</dbReference>
<dbReference type="Gene3D" id="3.40.50.2300">
    <property type="match status" value="1"/>
</dbReference>
<keyword evidence="1" id="KW-0547">Nucleotide-binding</keyword>
<evidence type="ECO:0000256" key="6">
    <source>
        <dbReference type="PROSITE-ProRule" id="PRU00169"/>
    </source>
</evidence>
<evidence type="ECO:0000256" key="4">
    <source>
        <dbReference type="ARBA" id="ARBA00023125"/>
    </source>
</evidence>
<dbReference type="InterPro" id="IPR009057">
    <property type="entry name" value="Homeodomain-like_sf"/>
</dbReference>
<evidence type="ECO:0000259" key="7">
    <source>
        <dbReference type="PROSITE" id="PS50045"/>
    </source>
</evidence>
<evidence type="ECO:0000259" key="8">
    <source>
        <dbReference type="PROSITE" id="PS50110"/>
    </source>
</evidence>
<dbReference type="Pfam" id="PF00158">
    <property type="entry name" value="Sigma54_activat"/>
    <property type="match status" value="1"/>
</dbReference>
<keyword evidence="4" id="KW-0238">DNA-binding</keyword>
<dbReference type="Proteomes" id="UP001621714">
    <property type="component" value="Unassembled WGS sequence"/>
</dbReference>
<dbReference type="InterPro" id="IPR003593">
    <property type="entry name" value="AAA+_ATPase"/>
</dbReference>
<feature type="domain" description="Response regulatory" evidence="8">
    <location>
        <begin position="7"/>
        <end position="121"/>
    </location>
</feature>
<dbReference type="PROSITE" id="PS50110">
    <property type="entry name" value="RESPONSE_REGULATORY"/>
    <property type="match status" value="1"/>
</dbReference>
<dbReference type="SMART" id="SM00382">
    <property type="entry name" value="AAA"/>
    <property type="match status" value="1"/>
</dbReference>
<dbReference type="PROSITE" id="PS50045">
    <property type="entry name" value="SIGMA54_INTERACT_4"/>
    <property type="match status" value="1"/>
</dbReference>
<dbReference type="CDD" id="cd17549">
    <property type="entry name" value="REC_DctD-like"/>
    <property type="match status" value="1"/>
</dbReference>
<protein>
    <submittedName>
        <fullName evidence="9">Sigma-54 dependent transcriptional regulator</fullName>
    </submittedName>
</protein>
<name>A0ABW8PYH4_9GAMM</name>
<gene>
    <name evidence="9" type="ORF">V6U78_06570</name>
</gene>
<dbReference type="InterPro" id="IPR011006">
    <property type="entry name" value="CheY-like_superfamily"/>
</dbReference>
<dbReference type="InterPro" id="IPR058031">
    <property type="entry name" value="AAA_lid_NorR"/>
</dbReference>
<keyword evidence="2" id="KW-0067">ATP-binding</keyword>
<keyword evidence="5" id="KW-0804">Transcription</keyword>
<feature type="domain" description="Sigma-54 factor interaction" evidence="7">
    <location>
        <begin position="147"/>
        <end position="376"/>
    </location>
</feature>
<dbReference type="PROSITE" id="PS00688">
    <property type="entry name" value="SIGMA54_INTERACT_3"/>
    <property type="match status" value="1"/>
</dbReference>
<dbReference type="Gene3D" id="1.10.10.60">
    <property type="entry name" value="Homeodomain-like"/>
    <property type="match status" value="1"/>
</dbReference>
<dbReference type="EMBL" id="JBANFI010000003">
    <property type="protein sequence ID" value="MFK7160698.1"/>
    <property type="molecule type" value="Genomic_DNA"/>
</dbReference>
<keyword evidence="6" id="KW-0597">Phosphoprotein</keyword>
<organism evidence="9 10">
    <name type="scientific">Marinospirillum alkalitolerans</name>
    <dbReference type="NCBI Taxonomy" id="3123374"/>
    <lineage>
        <taxon>Bacteria</taxon>
        <taxon>Pseudomonadati</taxon>
        <taxon>Pseudomonadota</taxon>
        <taxon>Gammaproteobacteria</taxon>
        <taxon>Oceanospirillales</taxon>
        <taxon>Oceanospirillaceae</taxon>
        <taxon>Marinospirillum</taxon>
    </lineage>
</organism>
<dbReference type="Pfam" id="PF00072">
    <property type="entry name" value="Response_reg"/>
    <property type="match status" value="1"/>
</dbReference>
<reference evidence="9 10" key="1">
    <citation type="submission" date="2024-02" db="EMBL/GenBank/DDBJ databases">
        <title>Marinospirillum sp. MEB 164 isolated from Lonar lake sediment.</title>
        <authorList>
            <person name="Joshi A."/>
            <person name="Thite S."/>
        </authorList>
    </citation>
    <scope>NUCLEOTIDE SEQUENCE [LARGE SCALE GENOMIC DNA]</scope>
    <source>
        <strain evidence="9 10">MEB164</strain>
    </source>
</reference>
<dbReference type="InterPro" id="IPR001789">
    <property type="entry name" value="Sig_transdc_resp-reg_receiver"/>
</dbReference>
<dbReference type="PROSITE" id="PS00676">
    <property type="entry name" value="SIGMA54_INTERACT_2"/>
    <property type="match status" value="1"/>
</dbReference>
<dbReference type="InterPro" id="IPR027417">
    <property type="entry name" value="P-loop_NTPase"/>
</dbReference>
<dbReference type="Pfam" id="PF02954">
    <property type="entry name" value="HTH_8"/>
    <property type="match status" value="1"/>
</dbReference>
<dbReference type="SMART" id="SM00448">
    <property type="entry name" value="REC"/>
    <property type="match status" value="1"/>
</dbReference>
<keyword evidence="10" id="KW-1185">Reference proteome</keyword>
<dbReference type="SUPFAM" id="SSF52172">
    <property type="entry name" value="CheY-like"/>
    <property type="match status" value="1"/>
</dbReference>
<dbReference type="Gene3D" id="3.40.50.300">
    <property type="entry name" value="P-loop containing nucleotide triphosphate hydrolases"/>
    <property type="match status" value="1"/>
</dbReference>
<proteinExistence type="predicted"/>
<dbReference type="InterPro" id="IPR002197">
    <property type="entry name" value="HTH_Fis"/>
</dbReference>